<sequence length="90" mass="10239">MSARLTPYDNGTRLEPHVWVRGDVATPGGLPRRTEEDDYGRVDLDDDEGRTVLTLYVERTAEGYTLHVENLTDSLRIEVDHDEAVEVVRN</sequence>
<reference evidence="1 2" key="1">
    <citation type="submission" date="2022-02" db="EMBL/GenBank/DDBJ databases">
        <title>Uncovering new skin microbiome diversity through culturing and metagenomics.</title>
        <authorList>
            <person name="Conlan S."/>
            <person name="Deming C."/>
            <person name="Nisc Comparative Sequencing Program N."/>
            <person name="Segre J.A."/>
        </authorList>
    </citation>
    <scope>NUCLEOTIDE SEQUENCE [LARGE SCALE GENOMIC DNA]</scope>
    <source>
        <strain evidence="1 2">ACRQZ</strain>
    </source>
</reference>
<evidence type="ECO:0000313" key="2">
    <source>
        <dbReference type="Proteomes" id="UP001521931"/>
    </source>
</evidence>
<comment type="caution">
    <text evidence="1">The sequence shown here is derived from an EMBL/GenBank/DDBJ whole genome shotgun (WGS) entry which is preliminary data.</text>
</comment>
<dbReference type="EMBL" id="JAKRCV010000038">
    <property type="protein sequence ID" value="MCG7322558.1"/>
    <property type="molecule type" value="Genomic_DNA"/>
</dbReference>
<protein>
    <submittedName>
        <fullName evidence="1">Uncharacterized protein</fullName>
    </submittedName>
</protein>
<accession>A0ABS9Q626</accession>
<organism evidence="1 2">
    <name type="scientific">Arsenicicoccus bolidensis</name>
    <dbReference type="NCBI Taxonomy" id="229480"/>
    <lineage>
        <taxon>Bacteria</taxon>
        <taxon>Bacillati</taxon>
        <taxon>Actinomycetota</taxon>
        <taxon>Actinomycetes</taxon>
        <taxon>Micrococcales</taxon>
        <taxon>Intrasporangiaceae</taxon>
        <taxon>Arsenicicoccus</taxon>
    </lineage>
</organism>
<keyword evidence="2" id="KW-1185">Reference proteome</keyword>
<evidence type="ECO:0000313" key="1">
    <source>
        <dbReference type="EMBL" id="MCG7322558.1"/>
    </source>
</evidence>
<name>A0ABS9Q626_9MICO</name>
<gene>
    <name evidence="1" type="ORF">MHL29_11790</name>
</gene>
<dbReference type="Proteomes" id="UP001521931">
    <property type="component" value="Unassembled WGS sequence"/>
</dbReference>
<proteinExistence type="predicted"/>
<dbReference type="RefSeq" id="WP_193591241.1">
    <property type="nucleotide sequence ID" value="NZ_JAKRCV010000038.1"/>
</dbReference>